<evidence type="ECO:0000256" key="5">
    <source>
        <dbReference type="ARBA" id="ARBA00022801"/>
    </source>
</evidence>
<dbReference type="InterPro" id="IPR012334">
    <property type="entry name" value="Pectin_lyas_fold"/>
</dbReference>
<dbReference type="GO" id="GO:0045490">
    <property type="term" value="P:pectin catabolic process"/>
    <property type="evidence" value="ECO:0007669"/>
    <property type="project" value="TreeGrafter"/>
</dbReference>
<dbReference type="EMBL" id="KQ965740">
    <property type="protein sequence ID" value="KXS19045.1"/>
    <property type="molecule type" value="Genomic_DNA"/>
</dbReference>
<name>A0A139ARC8_GONPJ</name>
<dbReference type="EC" id="3.2.1.15" evidence="2"/>
<keyword evidence="4" id="KW-0677">Repeat</keyword>
<evidence type="ECO:0000313" key="12">
    <source>
        <dbReference type="EMBL" id="KXS19045.1"/>
    </source>
</evidence>
<dbReference type="PANTHER" id="PTHR31884:SF1">
    <property type="entry name" value="POLYGALACTURONASE"/>
    <property type="match status" value="1"/>
</dbReference>
<evidence type="ECO:0000256" key="11">
    <source>
        <dbReference type="RuleBase" id="RU361169"/>
    </source>
</evidence>
<dbReference type="GO" id="GO:0071555">
    <property type="term" value="P:cell wall organization"/>
    <property type="evidence" value="ECO:0007669"/>
    <property type="project" value="UniProtKB-KW"/>
</dbReference>
<keyword evidence="13" id="KW-1185">Reference proteome</keyword>
<keyword evidence="3" id="KW-0732">Signal</keyword>
<keyword evidence="7 11" id="KW-0326">Glycosidase</keyword>
<evidence type="ECO:0000256" key="1">
    <source>
        <dbReference type="ARBA" id="ARBA00008834"/>
    </source>
</evidence>
<evidence type="ECO:0000256" key="2">
    <source>
        <dbReference type="ARBA" id="ARBA00012736"/>
    </source>
</evidence>
<accession>A0A139ARC8</accession>
<dbReference type="STRING" id="1344416.A0A139ARC8"/>
<dbReference type="InterPro" id="IPR050434">
    <property type="entry name" value="Glycosyl_hydrlase_28"/>
</dbReference>
<organism evidence="12 13">
    <name type="scientific">Gonapodya prolifera (strain JEL478)</name>
    <name type="common">Monoblepharis prolifera</name>
    <dbReference type="NCBI Taxonomy" id="1344416"/>
    <lineage>
        <taxon>Eukaryota</taxon>
        <taxon>Fungi</taxon>
        <taxon>Fungi incertae sedis</taxon>
        <taxon>Chytridiomycota</taxon>
        <taxon>Chytridiomycota incertae sedis</taxon>
        <taxon>Monoblepharidomycetes</taxon>
        <taxon>Monoblepharidales</taxon>
        <taxon>Gonapodyaceae</taxon>
        <taxon>Gonapodya</taxon>
    </lineage>
</organism>
<evidence type="ECO:0000256" key="10">
    <source>
        <dbReference type="PROSITE-ProRule" id="PRU10052"/>
    </source>
</evidence>
<dbReference type="OrthoDB" id="2131404at2759"/>
<dbReference type="OMA" id="KHFHINV"/>
<dbReference type="InterPro" id="IPR000743">
    <property type="entry name" value="Glyco_hydro_28"/>
</dbReference>
<keyword evidence="8" id="KW-0961">Cell wall biogenesis/degradation</keyword>
<dbReference type="GO" id="GO:0005576">
    <property type="term" value="C:extracellular region"/>
    <property type="evidence" value="ECO:0007669"/>
    <property type="project" value="TreeGrafter"/>
</dbReference>
<dbReference type="AlphaFoldDB" id="A0A139ARC8"/>
<dbReference type="Pfam" id="PF00295">
    <property type="entry name" value="Glyco_hydro_28"/>
    <property type="match status" value="1"/>
</dbReference>
<comment type="similarity">
    <text evidence="1 11">Belongs to the glycosyl hydrolase 28 family.</text>
</comment>
<comment type="catalytic activity">
    <reaction evidence="9">
        <text>(1,4-alpha-D-galacturonosyl)n+m + H2O = (1,4-alpha-D-galacturonosyl)n + (1,4-alpha-D-galacturonosyl)m.</text>
        <dbReference type="EC" id="3.2.1.15"/>
    </reaction>
</comment>
<gene>
    <name evidence="12" type="ORF">M427DRAFT_95606</name>
</gene>
<feature type="active site" evidence="10">
    <location>
        <position position="181"/>
    </location>
</feature>
<feature type="non-terminal residue" evidence="12">
    <location>
        <position position="1"/>
    </location>
</feature>
<evidence type="ECO:0000256" key="7">
    <source>
        <dbReference type="ARBA" id="ARBA00023295"/>
    </source>
</evidence>
<reference evidence="12 13" key="1">
    <citation type="journal article" date="2015" name="Genome Biol. Evol.">
        <title>Phylogenomic analyses indicate that early fungi evolved digesting cell walls of algal ancestors of land plants.</title>
        <authorList>
            <person name="Chang Y."/>
            <person name="Wang S."/>
            <person name="Sekimoto S."/>
            <person name="Aerts A.L."/>
            <person name="Choi C."/>
            <person name="Clum A."/>
            <person name="LaButti K.M."/>
            <person name="Lindquist E.A."/>
            <person name="Yee Ngan C."/>
            <person name="Ohm R.A."/>
            <person name="Salamov A.A."/>
            <person name="Grigoriev I.V."/>
            <person name="Spatafora J.W."/>
            <person name="Berbee M.L."/>
        </authorList>
    </citation>
    <scope>NUCLEOTIDE SEQUENCE [LARGE SCALE GENOMIC DNA]</scope>
    <source>
        <strain evidence="12 13">JEL478</strain>
    </source>
</reference>
<dbReference type="InterPro" id="IPR011050">
    <property type="entry name" value="Pectin_lyase_fold/virulence"/>
</dbReference>
<dbReference type="SUPFAM" id="SSF51126">
    <property type="entry name" value="Pectin lyase-like"/>
    <property type="match status" value="1"/>
</dbReference>
<keyword evidence="6" id="KW-1015">Disulfide bond</keyword>
<evidence type="ECO:0000313" key="13">
    <source>
        <dbReference type="Proteomes" id="UP000070544"/>
    </source>
</evidence>
<dbReference type="PANTHER" id="PTHR31884">
    <property type="entry name" value="POLYGALACTURONASE"/>
    <property type="match status" value="1"/>
</dbReference>
<protein>
    <recommendedName>
        <fullName evidence="2">endo-polygalacturonase</fullName>
        <ecNumber evidence="2">3.2.1.15</ecNumber>
    </recommendedName>
</protein>
<keyword evidence="5 11" id="KW-0378">Hydrolase</keyword>
<evidence type="ECO:0000256" key="4">
    <source>
        <dbReference type="ARBA" id="ARBA00022737"/>
    </source>
</evidence>
<sequence length="319" mass="32845">TSSNIVIQGPFTVPSNQVIDMTNLVSGAKVTVKGTITWAAGTLNKTNWLFNIGGSGVTFDGTGATFDGNGASYWDGKGGNGGVPKPKMFRSLLTGNSLVKGIKILNAPVHVFTILGSDTTFDHITVDDSAGTSKGHNTDAFDVSATNIIIQNCIVINQDDCLAVNSGSNIRFLSNQCTGGHGISIGSVGTGQTVSDVLVQNCTVNSEDNGLRIKTISNATDGYVRNIVWKDVILNSIGKYGIVIQQDYQNGGPTGTAGSGVPITNVTAINVHGTMASGSRSNIYILCAACSEFTFSKVAITGAAPNCTGISPAPQGCSA</sequence>
<evidence type="ECO:0000256" key="6">
    <source>
        <dbReference type="ARBA" id="ARBA00023157"/>
    </source>
</evidence>
<dbReference type="PROSITE" id="PS00502">
    <property type="entry name" value="POLYGALACTURONASE"/>
    <property type="match status" value="1"/>
</dbReference>
<dbReference type="Proteomes" id="UP000070544">
    <property type="component" value="Unassembled WGS sequence"/>
</dbReference>
<dbReference type="InterPro" id="IPR006626">
    <property type="entry name" value="PbH1"/>
</dbReference>
<proteinExistence type="inferred from homology"/>
<evidence type="ECO:0000256" key="8">
    <source>
        <dbReference type="ARBA" id="ARBA00023316"/>
    </source>
</evidence>
<dbReference type="SMART" id="SM00710">
    <property type="entry name" value="PbH1"/>
    <property type="match status" value="5"/>
</dbReference>
<dbReference type="Gene3D" id="2.160.20.10">
    <property type="entry name" value="Single-stranded right-handed beta-helix, Pectin lyase-like"/>
    <property type="match status" value="1"/>
</dbReference>
<dbReference type="GO" id="GO:0004650">
    <property type="term" value="F:polygalacturonase activity"/>
    <property type="evidence" value="ECO:0007669"/>
    <property type="project" value="UniProtKB-EC"/>
</dbReference>
<evidence type="ECO:0000256" key="3">
    <source>
        <dbReference type="ARBA" id="ARBA00022729"/>
    </source>
</evidence>
<evidence type="ECO:0000256" key="9">
    <source>
        <dbReference type="ARBA" id="ARBA00034074"/>
    </source>
</evidence>